<dbReference type="InterPro" id="IPR033747">
    <property type="entry name" value="PurE_ClassI"/>
</dbReference>
<dbReference type="NCBIfam" id="TIGR01162">
    <property type="entry name" value="purE"/>
    <property type="match status" value="1"/>
</dbReference>
<proteinExistence type="inferred from homology"/>
<gene>
    <name evidence="5" type="ORF">METZ01_LOCUS3013</name>
</gene>
<accession>A0A381N6T1</accession>
<organism evidence="5">
    <name type="scientific">marine metagenome</name>
    <dbReference type="NCBI Taxonomy" id="408172"/>
    <lineage>
        <taxon>unclassified sequences</taxon>
        <taxon>metagenomes</taxon>
        <taxon>ecological metagenomes</taxon>
    </lineage>
</organism>
<sequence>MSIKVAIIMGSKSDWEIMSHSGRILSELNISHESKVISAHRTPDLLDDYCSKIEEKGVEVIIAGAGLAAALPGVIAAKKTIPVIGVPLDSGSLSGLDALLSIVQMPPGIPVGTMGVGKCGAINAALFAASILSLNDKSISQELSKYRKNQAQKVIDTELS</sequence>
<dbReference type="PIRSF" id="PIRSF001338">
    <property type="entry name" value="AIR_carboxylase"/>
    <property type="match status" value="1"/>
</dbReference>
<dbReference type="PANTHER" id="PTHR23046:SF2">
    <property type="entry name" value="PHOSPHORIBOSYLAMINOIMIDAZOLE CARBOXYLASE"/>
    <property type="match status" value="1"/>
</dbReference>
<comment type="pathway">
    <text evidence="3">Purine metabolism.</text>
</comment>
<name>A0A381N6T1_9ZZZZ</name>
<keyword evidence="2" id="KW-0413">Isomerase</keyword>
<dbReference type="EMBL" id="UINC01000155">
    <property type="protein sequence ID" value="SUZ50159.1"/>
    <property type="molecule type" value="Genomic_DNA"/>
</dbReference>
<dbReference type="GO" id="GO:0016853">
    <property type="term" value="F:isomerase activity"/>
    <property type="evidence" value="ECO:0007669"/>
    <property type="project" value="UniProtKB-KW"/>
</dbReference>
<dbReference type="Pfam" id="PF00731">
    <property type="entry name" value="AIRC"/>
    <property type="match status" value="1"/>
</dbReference>
<evidence type="ECO:0000313" key="5">
    <source>
        <dbReference type="EMBL" id="SUZ50159.1"/>
    </source>
</evidence>
<dbReference type="SUPFAM" id="SSF52255">
    <property type="entry name" value="N5-CAIR mutase (phosphoribosylaminoimidazole carboxylase, PurE)"/>
    <property type="match status" value="1"/>
</dbReference>
<dbReference type="SMART" id="SM01001">
    <property type="entry name" value="AIRC"/>
    <property type="match status" value="1"/>
</dbReference>
<protein>
    <recommendedName>
        <fullName evidence="4">PurE domain-containing protein</fullName>
    </recommendedName>
</protein>
<reference evidence="5" key="1">
    <citation type="submission" date="2018-05" db="EMBL/GenBank/DDBJ databases">
        <authorList>
            <person name="Lanie J.A."/>
            <person name="Ng W.-L."/>
            <person name="Kazmierczak K.M."/>
            <person name="Andrzejewski T.M."/>
            <person name="Davidsen T.M."/>
            <person name="Wayne K.J."/>
            <person name="Tettelin H."/>
            <person name="Glass J.I."/>
            <person name="Rusch D."/>
            <person name="Podicherti R."/>
            <person name="Tsui H.-C.T."/>
            <person name="Winkler M.E."/>
        </authorList>
    </citation>
    <scope>NUCLEOTIDE SEQUENCE</scope>
</reference>
<evidence type="ECO:0000256" key="3">
    <source>
        <dbReference type="ARBA" id="ARBA00025704"/>
    </source>
</evidence>
<evidence type="ECO:0000256" key="2">
    <source>
        <dbReference type="ARBA" id="ARBA00023235"/>
    </source>
</evidence>
<dbReference type="InterPro" id="IPR000031">
    <property type="entry name" value="PurE_dom"/>
</dbReference>
<dbReference type="HAMAP" id="MF_01929">
    <property type="entry name" value="PurE_classI"/>
    <property type="match status" value="1"/>
</dbReference>
<dbReference type="PANTHER" id="PTHR23046">
    <property type="entry name" value="PHOSPHORIBOSYLAMINOIMIDAZOLE CARBOXYLASE CATALYTIC SUBUNIT"/>
    <property type="match status" value="1"/>
</dbReference>
<evidence type="ECO:0000256" key="1">
    <source>
        <dbReference type="ARBA" id="ARBA00022755"/>
    </source>
</evidence>
<dbReference type="Gene3D" id="3.40.50.1970">
    <property type="match status" value="1"/>
</dbReference>
<dbReference type="AlphaFoldDB" id="A0A381N6T1"/>
<dbReference type="GO" id="GO:0006189">
    <property type="term" value="P:'de novo' IMP biosynthetic process"/>
    <property type="evidence" value="ECO:0007669"/>
    <property type="project" value="InterPro"/>
</dbReference>
<keyword evidence="1" id="KW-0658">Purine biosynthesis</keyword>
<evidence type="ECO:0000259" key="4">
    <source>
        <dbReference type="SMART" id="SM01001"/>
    </source>
</evidence>
<feature type="domain" description="PurE" evidence="4">
    <location>
        <begin position="3"/>
        <end position="154"/>
    </location>
</feature>
<dbReference type="InterPro" id="IPR024694">
    <property type="entry name" value="PurE_prokaryotes"/>
</dbReference>